<feature type="domain" description="At2g35280-like TPR" evidence="2">
    <location>
        <begin position="109"/>
        <end position="148"/>
    </location>
</feature>
<feature type="domain" description="F-box" evidence="1">
    <location>
        <begin position="51"/>
        <end position="92"/>
    </location>
</feature>
<protein>
    <recommendedName>
        <fullName evidence="4">F-box domain-containing protein</fullName>
    </recommendedName>
</protein>
<evidence type="ECO:0008006" key="4">
    <source>
        <dbReference type="Google" id="ProtNLM"/>
    </source>
</evidence>
<dbReference type="SUPFAM" id="SSF81383">
    <property type="entry name" value="F-box domain"/>
    <property type="match status" value="1"/>
</dbReference>
<dbReference type="EMBL" id="BT040213">
    <property type="protein sequence ID" value="ACF85218.1"/>
    <property type="molecule type" value="mRNA"/>
</dbReference>
<reference evidence="3" key="1">
    <citation type="journal article" date="2009" name="PLoS Genet.">
        <title>Sequencing, mapping, and analysis of 27,455 maize full-length cDNAs.</title>
        <authorList>
            <person name="Soderlund C."/>
            <person name="Descour A."/>
            <person name="Kudrna D."/>
            <person name="Bomhoff M."/>
            <person name="Boyd L."/>
            <person name="Currie J."/>
            <person name="Angelova A."/>
            <person name="Collura K."/>
            <person name="Wissotski M."/>
            <person name="Ashley E."/>
            <person name="Morrow D."/>
            <person name="Fernandes J."/>
            <person name="Walbot V."/>
            <person name="Yu Y."/>
        </authorList>
    </citation>
    <scope>NUCLEOTIDE SEQUENCE</scope>
    <source>
        <strain evidence="3">B73</strain>
    </source>
</reference>
<evidence type="ECO:0000259" key="2">
    <source>
        <dbReference type="Pfam" id="PF23310"/>
    </source>
</evidence>
<organism evidence="3">
    <name type="scientific">Zea mays</name>
    <name type="common">Maize</name>
    <dbReference type="NCBI Taxonomy" id="4577"/>
    <lineage>
        <taxon>Eukaryota</taxon>
        <taxon>Viridiplantae</taxon>
        <taxon>Streptophyta</taxon>
        <taxon>Embryophyta</taxon>
        <taxon>Tracheophyta</taxon>
        <taxon>Spermatophyta</taxon>
        <taxon>Magnoliopsida</taxon>
        <taxon>Liliopsida</taxon>
        <taxon>Poales</taxon>
        <taxon>Poaceae</taxon>
        <taxon>PACMAD clade</taxon>
        <taxon>Panicoideae</taxon>
        <taxon>Andropogonodae</taxon>
        <taxon>Andropogoneae</taxon>
        <taxon>Tripsacinae</taxon>
        <taxon>Zea</taxon>
    </lineage>
</organism>
<dbReference type="Gene3D" id="1.20.1280.50">
    <property type="match status" value="1"/>
</dbReference>
<dbReference type="AlphaFoldDB" id="B4FSX5"/>
<dbReference type="Pfam" id="PF12937">
    <property type="entry name" value="F-box-like"/>
    <property type="match status" value="1"/>
</dbReference>
<dbReference type="HOGENOM" id="CLU_1066948_0_0_1"/>
<dbReference type="InterPro" id="IPR036047">
    <property type="entry name" value="F-box-like_dom_sf"/>
</dbReference>
<proteinExistence type="evidence at transcript level"/>
<dbReference type="InterPro" id="IPR001810">
    <property type="entry name" value="F-box_dom"/>
</dbReference>
<dbReference type="InterPro" id="IPR057136">
    <property type="entry name" value="At2g35280_TPR_dom"/>
</dbReference>
<evidence type="ECO:0000313" key="3">
    <source>
        <dbReference type="EMBL" id="ACF85218.1"/>
    </source>
</evidence>
<accession>B4FSX5</accession>
<dbReference type="Pfam" id="PF23310">
    <property type="entry name" value="TPR_27"/>
    <property type="match status" value="1"/>
</dbReference>
<dbReference type="PANTHER" id="PTHR46758">
    <property type="entry name" value="MYND DOMAIN-CONTAINING"/>
    <property type="match status" value="1"/>
</dbReference>
<dbReference type="ExpressionAtlas" id="B4FSX5">
    <property type="expression patterns" value="baseline and differential"/>
</dbReference>
<sequence length="261" mass="27807">MRTRSGSRYSNGGEVVALVGQKRKRSPSAVAGECDCGGRRKRPAGEPDYLDALPDDLVLSILSKLAAASSAPSDLLSVHLTCKRLNELGSHDMVFAKASPASLAVKAAAWSEPAQRFLKRCADAGNLEACYNLGMIRFYCLGSRSGGAALPLAAASRRSSTSSERGNGSAADMTYQHRVPYRPTAPLRGPGVAESGAGRGRRFGCFLFLFASFSPADELNEVYIAGAACRSDAHFLLGSTREAKSQRAVEIQQPRLSFIFL</sequence>
<name>B4FSX5_MAIZE</name>
<dbReference type="InterPro" id="IPR044508">
    <property type="entry name" value="At5g50450/At1g67340-like"/>
</dbReference>
<evidence type="ECO:0000259" key="1">
    <source>
        <dbReference type="Pfam" id="PF12937"/>
    </source>
</evidence>
<dbReference type="PANTHER" id="PTHR46758:SF2">
    <property type="entry name" value="OJ1485_B09.11 PROTEIN"/>
    <property type="match status" value="1"/>
</dbReference>